<feature type="compositionally biased region" description="Basic and acidic residues" evidence="1">
    <location>
        <begin position="95"/>
        <end position="106"/>
    </location>
</feature>
<proteinExistence type="predicted"/>
<accession>A0AA41S4R3</accession>
<sequence length="115" mass="12973">MDEQEQEVKPVIPPPPQPSTVAGDDAASTPPPSPPAPATSKSNPLRFDPSRMIGIIRRRAMIKDLAAVYHAECVAYGRELLELQRKWEESYADGKPPEDFRKELIRQPKRLKKSR</sequence>
<dbReference type="PANTHER" id="PTHR37242:SF1">
    <property type="entry name" value="OS09G0569450 PROTEIN"/>
    <property type="match status" value="1"/>
</dbReference>
<organism evidence="2 3">
    <name type="scientific">Papaver nudicaule</name>
    <name type="common">Iceland poppy</name>
    <dbReference type="NCBI Taxonomy" id="74823"/>
    <lineage>
        <taxon>Eukaryota</taxon>
        <taxon>Viridiplantae</taxon>
        <taxon>Streptophyta</taxon>
        <taxon>Embryophyta</taxon>
        <taxon>Tracheophyta</taxon>
        <taxon>Spermatophyta</taxon>
        <taxon>Magnoliopsida</taxon>
        <taxon>Ranunculales</taxon>
        <taxon>Papaveraceae</taxon>
        <taxon>Papaveroideae</taxon>
        <taxon>Papaver</taxon>
    </lineage>
</organism>
<dbReference type="EMBL" id="JAJJMA010055216">
    <property type="protein sequence ID" value="MCL7026323.1"/>
    <property type="molecule type" value="Genomic_DNA"/>
</dbReference>
<dbReference type="Proteomes" id="UP001177140">
    <property type="component" value="Unassembled WGS sequence"/>
</dbReference>
<evidence type="ECO:0000313" key="3">
    <source>
        <dbReference type="Proteomes" id="UP001177140"/>
    </source>
</evidence>
<dbReference type="PANTHER" id="PTHR37242">
    <property type="entry name" value="OS09G0569450 PROTEIN"/>
    <property type="match status" value="1"/>
</dbReference>
<keyword evidence="3" id="KW-1185">Reference proteome</keyword>
<protein>
    <submittedName>
        <fullName evidence="2">Uncharacterized protein</fullName>
    </submittedName>
</protein>
<name>A0AA41S4R3_PAPNU</name>
<evidence type="ECO:0000313" key="2">
    <source>
        <dbReference type="EMBL" id="MCL7026323.1"/>
    </source>
</evidence>
<feature type="region of interest" description="Disordered" evidence="1">
    <location>
        <begin position="1"/>
        <end position="49"/>
    </location>
</feature>
<evidence type="ECO:0000256" key="1">
    <source>
        <dbReference type="SAM" id="MobiDB-lite"/>
    </source>
</evidence>
<comment type="caution">
    <text evidence="2">The sequence shown here is derived from an EMBL/GenBank/DDBJ whole genome shotgun (WGS) entry which is preliminary data.</text>
</comment>
<feature type="region of interest" description="Disordered" evidence="1">
    <location>
        <begin position="89"/>
        <end position="115"/>
    </location>
</feature>
<gene>
    <name evidence="2" type="ORF">MKW94_010905</name>
</gene>
<reference evidence="2" key="1">
    <citation type="submission" date="2022-03" db="EMBL/GenBank/DDBJ databases">
        <title>A functionally conserved STORR gene fusion in Papaver species that diverged 16.8 million years ago.</title>
        <authorList>
            <person name="Catania T."/>
        </authorList>
    </citation>
    <scope>NUCLEOTIDE SEQUENCE</scope>
    <source>
        <strain evidence="2">S-191538</strain>
    </source>
</reference>
<dbReference type="AlphaFoldDB" id="A0AA41S4R3"/>